<dbReference type="InterPro" id="IPR000524">
    <property type="entry name" value="Tscrpt_reg_HTH_GntR"/>
</dbReference>
<dbReference type="EMBL" id="JACICC010000001">
    <property type="protein sequence ID" value="MBB3808060.1"/>
    <property type="molecule type" value="Genomic_DNA"/>
</dbReference>
<keyword evidence="2 5" id="KW-0238">DNA-binding</keyword>
<evidence type="ECO:0000259" key="4">
    <source>
        <dbReference type="PROSITE" id="PS50949"/>
    </source>
</evidence>
<dbReference type="Pfam" id="PF00392">
    <property type="entry name" value="GntR"/>
    <property type="match status" value="1"/>
</dbReference>
<dbReference type="SUPFAM" id="SSF48008">
    <property type="entry name" value="GntR ligand-binding domain-like"/>
    <property type="match status" value="1"/>
</dbReference>
<dbReference type="Pfam" id="PF07729">
    <property type="entry name" value="FCD"/>
    <property type="match status" value="1"/>
</dbReference>
<keyword evidence="1" id="KW-0805">Transcription regulation</keyword>
<dbReference type="SMART" id="SM00895">
    <property type="entry name" value="FCD"/>
    <property type="match status" value="1"/>
</dbReference>
<dbReference type="SMART" id="SM00345">
    <property type="entry name" value="HTH_GNTR"/>
    <property type="match status" value="1"/>
</dbReference>
<evidence type="ECO:0000313" key="5">
    <source>
        <dbReference type="EMBL" id="MBB3808060.1"/>
    </source>
</evidence>
<accession>A0A7W5Z0Z6</accession>
<dbReference type="Gene3D" id="1.20.120.530">
    <property type="entry name" value="GntR ligand-binding domain-like"/>
    <property type="match status" value="1"/>
</dbReference>
<feature type="domain" description="HTH gntR-type" evidence="4">
    <location>
        <begin position="8"/>
        <end position="75"/>
    </location>
</feature>
<dbReference type="InterPro" id="IPR036390">
    <property type="entry name" value="WH_DNA-bd_sf"/>
</dbReference>
<dbReference type="PANTHER" id="PTHR43537:SF39">
    <property type="entry name" value="HTH-TYPE TRANSCRIPTIONAL REGULATOR MCBR"/>
    <property type="match status" value="1"/>
</dbReference>
<evidence type="ECO:0000313" key="6">
    <source>
        <dbReference type="Proteomes" id="UP000537592"/>
    </source>
</evidence>
<keyword evidence="6" id="KW-1185">Reference proteome</keyword>
<proteinExistence type="predicted"/>
<comment type="caution">
    <text evidence="5">The sequence shown here is derived from an EMBL/GenBank/DDBJ whole genome shotgun (WGS) entry which is preliminary data.</text>
</comment>
<evidence type="ECO:0000256" key="2">
    <source>
        <dbReference type="ARBA" id="ARBA00023125"/>
    </source>
</evidence>
<dbReference type="RefSeq" id="WP_183750108.1">
    <property type="nucleotide sequence ID" value="NZ_JACICC010000001.1"/>
</dbReference>
<protein>
    <submittedName>
        <fullName evidence="5">DNA-binding GntR family transcriptional regulator</fullName>
    </submittedName>
</protein>
<name>A0A7W5Z0Z6_9HYPH</name>
<sequence>MTERLEYKALNDQAYDAIKQGLIAGRFAPRQVFVLRNLAEVYGISTTPVREALQRLVGEGLLEMKPNRSIAVPDWDAAKFSELFRIRCELEGLAAELATARISDKGLVELGAVVEMIDAALASGDYKDYVALNQRFHFTIYDAANSPRLLRIIENLWGEVGVYMNELFAGSDYGAVANDEHRLILKGLSARDAGRVREAMVKDITVAADAMLPRIRELSGKQAPA</sequence>
<keyword evidence="3" id="KW-0804">Transcription</keyword>
<dbReference type="GO" id="GO:0003677">
    <property type="term" value="F:DNA binding"/>
    <property type="evidence" value="ECO:0007669"/>
    <property type="project" value="UniProtKB-KW"/>
</dbReference>
<dbReference type="PANTHER" id="PTHR43537">
    <property type="entry name" value="TRANSCRIPTIONAL REGULATOR, GNTR FAMILY"/>
    <property type="match status" value="1"/>
</dbReference>
<evidence type="ECO:0000256" key="1">
    <source>
        <dbReference type="ARBA" id="ARBA00023015"/>
    </source>
</evidence>
<dbReference type="GO" id="GO:0003700">
    <property type="term" value="F:DNA-binding transcription factor activity"/>
    <property type="evidence" value="ECO:0007669"/>
    <property type="project" value="InterPro"/>
</dbReference>
<organism evidence="5 6">
    <name type="scientific">Pseudochelatococcus contaminans</name>
    <dbReference type="NCBI Taxonomy" id="1538103"/>
    <lineage>
        <taxon>Bacteria</taxon>
        <taxon>Pseudomonadati</taxon>
        <taxon>Pseudomonadota</taxon>
        <taxon>Alphaproteobacteria</taxon>
        <taxon>Hyphomicrobiales</taxon>
        <taxon>Chelatococcaceae</taxon>
        <taxon>Pseudochelatococcus</taxon>
    </lineage>
</organism>
<dbReference type="Gene3D" id="1.10.10.10">
    <property type="entry name" value="Winged helix-like DNA-binding domain superfamily/Winged helix DNA-binding domain"/>
    <property type="match status" value="1"/>
</dbReference>
<dbReference type="Proteomes" id="UP000537592">
    <property type="component" value="Unassembled WGS sequence"/>
</dbReference>
<dbReference type="PROSITE" id="PS50949">
    <property type="entry name" value="HTH_GNTR"/>
    <property type="match status" value="1"/>
</dbReference>
<dbReference type="AlphaFoldDB" id="A0A7W5Z0Z6"/>
<dbReference type="InterPro" id="IPR036388">
    <property type="entry name" value="WH-like_DNA-bd_sf"/>
</dbReference>
<dbReference type="InterPro" id="IPR011711">
    <property type="entry name" value="GntR_C"/>
</dbReference>
<reference evidence="5 6" key="1">
    <citation type="submission" date="2020-08" db="EMBL/GenBank/DDBJ databases">
        <title>Genomic Encyclopedia of Type Strains, Phase IV (KMG-IV): sequencing the most valuable type-strain genomes for metagenomic binning, comparative biology and taxonomic classification.</title>
        <authorList>
            <person name="Goeker M."/>
        </authorList>
    </citation>
    <scope>NUCLEOTIDE SEQUENCE [LARGE SCALE GENOMIC DNA]</scope>
    <source>
        <strain evidence="5 6">DSM 28760</strain>
    </source>
</reference>
<evidence type="ECO:0000256" key="3">
    <source>
        <dbReference type="ARBA" id="ARBA00023163"/>
    </source>
</evidence>
<dbReference type="SUPFAM" id="SSF46785">
    <property type="entry name" value="Winged helix' DNA-binding domain"/>
    <property type="match status" value="1"/>
</dbReference>
<dbReference type="InterPro" id="IPR008920">
    <property type="entry name" value="TF_FadR/GntR_C"/>
</dbReference>
<gene>
    <name evidence="5" type="ORF">FHS81_000114</name>
</gene>